<keyword evidence="9" id="KW-1185">Reference proteome</keyword>
<dbReference type="PANTHER" id="PTHR11660">
    <property type="entry name" value="SOLUTE CARRIER FAMILY 40 MEMBER"/>
    <property type="match status" value="1"/>
</dbReference>
<evidence type="ECO:0000313" key="9">
    <source>
        <dbReference type="Proteomes" id="UP000694888"/>
    </source>
</evidence>
<comment type="similarity">
    <text evidence="2 7">Belongs to the ferroportin (FP) (TC 2.A.100) family. SLC40A subfamily.</text>
</comment>
<dbReference type="Gene3D" id="1.20.1250.20">
    <property type="entry name" value="MFS general substrate transporter like domains"/>
    <property type="match status" value="1"/>
</dbReference>
<dbReference type="InterPro" id="IPR036259">
    <property type="entry name" value="MFS_trans_sf"/>
</dbReference>
<evidence type="ECO:0000256" key="3">
    <source>
        <dbReference type="ARBA" id="ARBA00022448"/>
    </source>
</evidence>
<evidence type="ECO:0000256" key="7">
    <source>
        <dbReference type="RuleBase" id="RU365065"/>
    </source>
</evidence>
<evidence type="ECO:0000256" key="8">
    <source>
        <dbReference type="SAM" id="MobiDB-lite"/>
    </source>
</evidence>
<dbReference type="SUPFAM" id="SSF103473">
    <property type="entry name" value="MFS general substrate transporter"/>
    <property type="match status" value="1"/>
</dbReference>
<feature type="transmembrane region" description="Helical" evidence="7">
    <location>
        <begin position="331"/>
        <end position="353"/>
    </location>
</feature>
<gene>
    <name evidence="10" type="primary">LOC101845115</name>
</gene>
<dbReference type="Proteomes" id="UP000694888">
    <property type="component" value="Unplaced"/>
</dbReference>
<protein>
    <recommendedName>
        <fullName evidence="7">Solute carrier family 40 member</fullName>
    </recommendedName>
</protein>
<dbReference type="GeneID" id="101845115"/>
<dbReference type="InterPro" id="IPR009716">
    <property type="entry name" value="Ferroportin-1"/>
</dbReference>
<keyword evidence="6 7" id="KW-0472">Membrane</keyword>
<dbReference type="Pfam" id="PF06963">
    <property type="entry name" value="FPN1"/>
    <property type="match status" value="1"/>
</dbReference>
<comment type="function">
    <text evidence="7">May be involved in iron transport and iron homeostasis.</text>
</comment>
<evidence type="ECO:0000256" key="4">
    <source>
        <dbReference type="ARBA" id="ARBA00022692"/>
    </source>
</evidence>
<comment type="caution">
    <text evidence="7">Lacks conserved residue(s) required for the propagation of feature annotation.</text>
</comment>
<feature type="transmembrane region" description="Helical" evidence="7">
    <location>
        <begin position="44"/>
        <end position="66"/>
    </location>
</feature>
<feature type="transmembrane region" description="Helical" evidence="7">
    <location>
        <begin position="113"/>
        <end position="132"/>
    </location>
</feature>
<keyword evidence="7" id="KW-0406">Ion transport</keyword>
<dbReference type="RefSeq" id="XP_035827010.1">
    <property type="nucleotide sequence ID" value="XM_035971117.1"/>
</dbReference>
<reference evidence="10" key="1">
    <citation type="submission" date="2025-08" db="UniProtKB">
        <authorList>
            <consortium name="RefSeq"/>
        </authorList>
    </citation>
    <scope>IDENTIFICATION</scope>
</reference>
<sequence length="388" mass="43104">MAKVKEWLTGPSCSIYSCHFLASWSGRMFAFSLGLFLIDVSPDSLQLTATHGLCIGAAVLLLASLLGDWVDRTPRLKAALMSMILQNCLMTSCAGVLLLLLVLQSELGTMISWLRHLFFAIIISLSVSSRLMKVARVIVVERDWIVEISKKDEDHLAVMTSTFRRIDLLTKILAPIVTGQIMTYAGLKIGAGFIAVWSLTSLGAEFWLIRRVYSFVPALRSKKIATRFSEKNNDQNREATEKLQDKEVEKEPDREYRRDAEHTQPPRADDNKCSPWRVLDSFLVLYRGFRTYMSYEVKWAGFGLACLYLTVLGFDGITVGYATTQGLSGSVLGIMVGVGAVFGILATFAYPYIVRCLGLPRTGVLALGLQPGPLCNPNMDLKQSRAMH</sequence>
<keyword evidence="3 7" id="KW-0813">Transport</keyword>
<feature type="region of interest" description="Disordered" evidence="8">
    <location>
        <begin position="230"/>
        <end position="270"/>
    </location>
</feature>
<accession>A0ABM1VX68</accession>
<keyword evidence="4 7" id="KW-0812">Transmembrane</keyword>
<evidence type="ECO:0000256" key="5">
    <source>
        <dbReference type="ARBA" id="ARBA00022989"/>
    </source>
</evidence>
<feature type="transmembrane region" description="Helical" evidence="7">
    <location>
        <begin position="78"/>
        <end position="101"/>
    </location>
</feature>
<proteinExistence type="inferred from homology"/>
<feature type="transmembrane region" description="Helical" evidence="7">
    <location>
        <begin position="299"/>
        <end position="319"/>
    </location>
</feature>
<dbReference type="PROSITE" id="PS51257">
    <property type="entry name" value="PROKAR_LIPOPROTEIN"/>
    <property type="match status" value="1"/>
</dbReference>
<name>A0ABM1VX68_APLCA</name>
<comment type="subcellular location">
    <subcellularLocation>
        <location evidence="1 7">Membrane</location>
        <topology evidence="1 7">Multi-pass membrane protein</topology>
    </subcellularLocation>
</comment>
<organism evidence="9 10">
    <name type="scientific">Aplysia californica</name>
    <name type="common">California sea hare</name>
    <dbReference type="NCBI Taxonomy" id="6500"/>
    <lineage>
        <taxon>Eukaryota</taxon>
        <taxon>Metazoa</taxon>
        <taxon>Spiralia</taxon>
        <taxon>Lophotrochozoa</taxon>
        <taxon>Mollusca</taxon>
        <taxon>Gastropoda</taxon>
        <taxon>Heterobranchia</taxon>
        <taxon>Euthyneura</taxon>
        <taxon>Tectipleura</taxon>
        <taxon>Aplysiida</taxon>
        <taxon>Aplysioidea</taxon>
        <taxon>Aplysiidae</taxon>
        <taxon>Aplysia</taxon>
    </lineage>
</organism>
<dbReference type="PANTHER" id="PTHR11660:SF57">
    <property type="entry name" value="SOLUTE CARRIER FAMILY 40 MEMBER"/>
    <property type="match status" value="1"/>
</dbReference>
<keyword evidence="5 7" id="KW-1133">Transmembrane helix</keyword>
<evidence type="ECO:0000256" key="1">
    <source>
        <dbReference type="ARBA" id="ARBA00004141"/>
    </source>
</evidence>
<evidence type="ECO:0000256" key="2">
    <source>
        <dbReference type="ARBA" id="ARBA00006279"/>
    </source>
</evidence>
<evidence type="ECO:0000313" key="10">
    <source>
        <dbReference type="RefSeq" id="XP_035827010.1"/>
    </source>
</evidence>
<evidence type="ECO:0000256" key="6">
    <source>
        <dbReference type="ARBA" id="ARBA00023136"/>
    </source>
</evidence>